<dbReference type="EC" id="2.3.-.-" evidence="3"/>
<evidence type="ECO:0000313" key="3">
    <source>
        <dbReference type="EMBL" id="MFD1249838.1"/>
    </source>
</evidence>
<dbReference type="PANTHER" id="PTHR23028:SF53">
    <property type="entry name" value="ACYL_TRANSF_3 DOMAIN-CONTAINING PROTEIN"/>
    <property type="match status" value="1"/>
</dbReference>
<dbReference type="PANTHER" id="PTHR23028">
    <property type="entry name" value="ACETYLTRANSFERASE"/>
    <property type="match status" value="1"/>
</dbReference>
<evidence type="ECO:0000313" key="4">
    <source>
        <dbReference type="Proteomes" id="UP001597229"/>
    </source>
</evidence>
<feature type="domain" description="Acyltransferase 3" evidence="2">
    <location>
        <begin position="5"/>
        <end position="336"/>
    </location>
</feature>
<dbReference type="Proteomes" id="UP001597229">
    <property type="component" value="Unassembled WGS sequence"/>
</dbReference>
<comment type="caution">
    <text evidence="3">The sequence shown here is derived from an EMBL/GenBank/DDBJ whole genome shotgun (WGS) entry which is preliminary data.</text>
</comment>
<feature type="transmembrane region" description="Helical" evidence="1">
    <location>
        <begin position="283"/>
        <end position="301"/>
    </location>
</feature>
<feature type="transmembrane region" description="Helical" evidence="1">
    <location>
        <begin position="130"/>
        <end position="150"/>
    </location>
</feature>
<evidence type="ECO:0000259" key="2">
    <source>
        <dbReference type="Pfam" id="PF01757"/>
    </source>
</evidence>
<dbReference type="Pfam" id="PF01757">
    <property type="entry name" value="Acyl_transf_3"/>
    <property type="match status" value="1"/>
</dbReference>
<reference evidence="4" key="1">
    <citation type="journal article" date="2019" name="Int. J. Syst. Evol. Microbiol.">
        <title>The Global Catalogue of Microorganisms (GCM) 10K type strain sequencing project: providing services to taxonomists for standard genome sequencing and annotation.</title>
        <authorList>
            <consortium name="The Broad Institute Genomics Platform"/>
            <consortium name="The Broad Institute Genome Sequencing Center for Infectious Disease"/>
            <person name="Wu L."/>
            <person name="Ma J."/>
        </authorList>
    </citation>
    <scope>NUCLEOTIDE SEQUENCE [LARGE SCALE GENOMIC DNA]</scope>
    <source>
        <strain evidence="4">CCUG 52478</strain>
    </source>
</reference>
<feature type="transmembrane region" description="Helical" evidence="1">
    <location>
        <begin position="253"/>
        <end position="271"/>
    </location>
</feature>
<feature type="transmembrane region" description="Helical" evidence="1">
    <location>
        <begin position="321"/>
        <end position="340"/>
    </location>
</feature>
<dbReference type="InterPro" id="IPR002656">
    <property type="entry name" value="Acyl_transf_3_dom"/>
</dbReference>
<dbReference type="EMBL" id="JBHTLX010000023">
    <property type="protein sequence ID" value="MFD1249838.1"/>
    <property type="molecule type" value="Genomic_DNA"/>
</dbReference>
<feature type="transmembrane region" description="Helical" evidence="1">
    <location>
        <begin position="228"/>
        <end position="247"/>
    </location>
</feature>
<keyword evidence="1" id="KW-0812">Transmembrane</keyword>
<dbReference type="GO" id="GO:0016746">
    <property type="term" value="F:acyltransferase activity"/>
    <property type="evidence" value="ECO:0007669"/>
    <property type="project" value="UniProtKB-KW"/>
</dbReference>
<keyword evidence="1" id="KW-0472">Membrane</keyword>
<accession>A0ABW3W6G1</accession>
<feature type="transmembrane region" description="Helical" evidence="1">
    <location>
        <begin position="157"/>
        <end position="176"/>
    </location>
</feature>
<dbReference type="RefSeq" id="WP_367920359.1">
    <property type="nucleotide sequence ID" value="NZ_BAABAC010000030.1"/>
</dbReference>
<dbReference type="InterPro" id="IPR050879">
    <property type="entry name" value="Acyltransferase_3"/>
</dbReference>
<evidence type="ECO:0000256" key="1">
    <source>
        <dbReference type="SAM" id="Phobius"/>
    </source>
</evidence>
<proteinExistence type="predicted"/>
<name>A0ABW3W6G1_9ACTN</name>
<keyword evidence="1" id="KW-1133">Transmembrane helix</keyword>
<feature type="transmembrane region" description="Helical" evidence="1">
    <location>
        <begin position="71"/>
        <end position="90"/>
    </location>
</feature>
<keyword evidence="3" id="KW-0012">Acyltransferase</keyword>
<organism evidence="3 4">
    <name type="scientific">Nocardioides ginsengisoli</name>
    <dbReference type="NCBI Taxonomy" id="363868"/>
    <lineage>
        <taxon>Bacteria</taxon>
        <taxon>Bacillati</taxon>
        <taxon>Actinomycetota</taxon>
        <taxon>Actinomycetes</taxon>
        <taxon>Propionibacteriales</taxon>
        <taxon>Nocardioidaceae</taxon>
        <taxon>Nocardioides</taxon>
    </lineage>
</organism>
<keyword evidence="4" id="KW-1185">Reference proteome</keyword>
<gene>
    <name evidence="3" type="ORF">ACFQ3F_18710</name>
</gene>
<keyword evidence="3" id="KW-0808">Transferase</keyword>
<sequence length="370" mass="41112">MLYRPELDGIRGIALLAVIACHTNAPLALGGWMAVDVFFVLSGYIITTLLIREFERTGDIRLGPFLWRRILRVYPALVVVLLVGAFWFRYLGVEPTFRGYLRTAGAAAGYVQNFVWGFGGGELGKFGHTWSLAVEMQFYIIWPICLAALLRRGKRPLPWIGAGIAVSYLLMVLQSGEQGGHAFAPAYYLPWTRAWEILVGCGLAFVLAKRAMPDAGPESKPKGRWIGWAIAGFGGCWVLMGATYTIFVDSSYMIWQAPVITLLAAGLITHLDRVHRYGVGRFLGWAPVALLGLISYSVYLFHLPVMAVLRLKFHIIDPPELFVITTPISILLAALSYNLIERPVREWGKKLIKPRRQPVAVSPDARTIPG</sequence>
<protein>
    <submittedName>
        <fullName evidence="3">Acyltransferase family protein</fullName>
        <ecNumber evidence="3">2.3.-.-</ecNumber>
    </submittedName>
</protein>
<feature type="transmembrane region" description="Helical" evidence="1">
    <location>
        <begin position="32"/>
        <end position="51"/>
    </location>
</feature>
<feature type="transmembrane region" description="Helical" evidence="1">
    <location>
        <begin position="188"/>
        <end position="208"/>
    </location>
</feature>